<proteinExistence type="predicted"/>
<evidence type="ECO:0000313" key="2">
    <source>
        <dbReference type="Proteomes" id="UP000658980"/>
    </source>
</evidence>
<gene>
    <name evidence="1" type="ORF">H9630_11815</name>
</gene>
<organism evidence="1 2">
    <name type="scientific">Planococcus wigleyi</name>
    <dbReference type="NCBI Taxonomy" id="2762216"/>
    <lineage>
        <taxon>Bacteria</taxon>
        <taxon>Bacillati</taxon>
        <taxon>Bacillota</taxon>
        <taxon>Bacilli</taxon>
        <taxon>Bacillales</taxon>
        <taxon>Caryophanaceae</taxon>
        <taxon>Planococcus</taxon>
    </lineage>
</organism>
<evidence type="ECO:0000313" key="1">
    <source>
        <dbReference type="EMBL" id="MBD8015503.1"/>
    </source>
</evidence>
<dbReference type="InterPro" id="IPR025454">
    <property type="entry name" value="DUF4275"/>
</dbReference>
<sequence>MAIELATVLRKKGIVVREFENIGREYREKWVDAFSDSQFDQRQYFSEFLWYMFSAEKVDCLIRKEAAHSFDKVNKHYCYIFFQESDDVLEVEYASSLNAKDLLNVTGEYCDVYVVDKGFNWTYVIPHERDWGPYFYRRKSNGR</sequence>
<dbReference type="RefSeq" id="WP_191716047.1">
    <property type="nucleotide sequence ID" value="NZ_JACSPU010000004.1"/>
</dbReference>
<reference evidence="1 2" key="1">
    <citation type="submission" date="2020-08" db="EMBL/GenBank/DDBJ databases">
        <title>A Genomic Blueprint of the Chicken Gut Microbiome.</title>
        <authorList>
            <person name="Gilroy R."/>
            <person name="Ravi A."/>
            <person name="Getino M."/>
            <person name="Pursley I."/>
            <person name="Horton D.L."/>
            <person name="Alikhan N.-F."/>
            <person name="Baker D."/>
            <person name="Gharbi K."/>
            <person name="Hall N."/>
            <person name="Watson M."/>
            <person name="Adriaenssens E.M."/>
            <person name="Foster-Nyarko E."/>
            <person name="Jarju S."/>
            <person name="Secka A."/>
            <person name="Antonio M."/>
            <person name="Oren A."/>
            <person name="Chaudhuri R."/>
            <person name="La Ragione R.M."/>
            <person name="Hildebrand F."/>
            <person name="Pallen M.J."/>
        </authorList>
    </citation>
    <scope>NUCLEOTIDE SEQUENCE [LARGE SCALE GENOMIC DNA]</scope>
    <source>
        <strain evidence="1 2">Sa1BUA13</strain>
    </source>
</reference>
<keyword evidence="2" id="KW-1185">Reference proteome</keyword>
<dbReference type="Pfam" id="PF14101">
    <property type="entry name" value="DUF4275"/>
    <property type="match status" value="1"/>
</dbReference>
<dbReference type="EMBL" id="JACSPU010000004">
    <property type="protein sequence ID" value="MBD8015503.1"/>
    <property type="molecule type" value="Genomic_DNA"/>
</dbReference>
<accession>A0ABR8WEN6</accession>
<name>A0ABR8WEN6_9BACL</name>
<protein>
    <submittedName>
        <fullName evidence="1">DUF4275 family protein</fullName>
    </submittedName>
</protein>
<comment type="caution">
    <text evidence="1">The sequence shown here is derived from an EMBL/GenBank/DDBJ whole genome shotgun (WGS) entry which is preliminary data.</text>
</comment>
<dbReference type="Proteomes" id="UP000658980">
    <property type="component" value="Unassembled WGS sequence"/>
</dbReference>